<evidence type="ECO:0000259" key="2">
    <source>
        <dbReference type="Pfam" id="PF20469"/>
    </source>
</evidence>
<accession>A0ABV3S2N1</accession>
<dbReference type="GO" id="GO:0004519">
    <property type="term" value="F:endonuclease activity"/>
    <property type="evidence" value="ECO:0007669"/>
    <property type="project" value="UniProtKB-KW"/>
</dbReference>
<keyword evidence="3" id="KW-0540">Nuclease</keyword>
<proteinExistence type="predicted"/>
<protein>
    <submittedName>
        <fullName evidence="3">ATP-dependent endonuclease</fullName>
    </submittedName>
</protein>
<evidence type="ECO:0000313" key="3">
    <source>
        <dbReference type="EMBL" id="MEX0380712.1"/>
    </source>
</evidence>
<dbReference type="EMBL" id="JBFPER010000001">
    <property type="protein sequence ID" value="MEX0380712.1"/>
    <property type="molecule type" value="Genomic_DNA"/>
</dbReference>
<keyword evidence="3" id="KW-0378">Hydrolase</keyword>
<name>A0ABV3S2N1_9LACO</name>
<dbReference type="InterPro" id="IPR034139">
    <property type="entry name" value="TOPRIM_OLD"/>
</dbReference>
<dbReference type="RefSeq" id="WP_367974104.1">
    <property type="nucleotide sequence ID" value="NZ_JBFPEQ010000001.1"/>
</dbReference>
<dbReference type="SUPFAM" id="SSF52540">
    <property type="entry name" value="P-loop containing nucleoside triphosphate hydrolases"/>
    <property type="match status" value="1"/>
</dbReference>
<dbReference type="InterPro" id="IPR041685">
    <property type="entry name" value="AAA_GajA/Old/RecF-like"/>
</dbReference>
<dbReference type="CDD" id="cd01026">
    <property type="entry name" value="TOPRIM_OLD"/>
    <property type="match status" value="1"/>
</dbReference>
<feature type="domain" description="Endonuclease GajA/Old nuclease/RecF-like AAA" evidence="1">
    <location>
        <begin position="6"/>
        <end position="376"/>
    </location>
</feature>
<organism evidence="3 4">
    <name type="scientific">Leuconostoc aquikimchii</name>
    <dbReference type="NCBI Taxonomy" id="3236804"/>
    <lineage>
        <taxon>Bacteria</taxon>
        <taxon>Bacillati</taxon>
        <taxon>Bacillota</taxon>
        <taxon>Bacilli</taxon>
        <taxon>Lactobacillales</taxon>
        <taxon>Lactobacillaceae</taxon>
        <taxon>Leuconostoc</taxon>
    </lineage>
</organism>
<evidence type="ECO:0000259" key="1">
    <source>
        <dbReference type="Pfam" id="PF13175"/>
    </source>
</evidence>
<comment type="caution">
    <text evidence="3">The sequence shown here is derived from an EMBL/GenBank/DDBJ whole genome shotgun (WGS) entry which is preliminary data.</text>
</comment>
<gene>
    <name evidence="3" type="ORF">AB3K24_05035</name>
</gene>
<evidence type="ECO:0000313" key="4">
    <source>
        <dbReference type="Proteomes" id="UP001556617"/>
    </source>
</evidence>
<sequence length="658" mass="76078">MTKLDIIQIELKNFRSIKYSNLYLKKDNIIVGKNNIGKTSIIEAFNSFNSKLSLKDINIDLLIKIMENRNSPSRITQYDSIEIVIKYSWQDLPVDYWKFLSEISSSGETVVKISYSIPEENHELLKDVLNVKELLELFTKKVYVGSADDFEFGREKLLPINKSFIKFLPQSQSRLKNVQKGEIIMFPIMAFRFVDRGKLGNQEATESQFSEKFSTMISKNEDVEDVFLDLQNQINQKVTPKMKSLQSDLKSFAYPSNPENPLKAILTIDEWFENPKVRIAQTFKKLSNFELPLNAQGLGYQNIYNIIARVSASFSQMKNLGLKNPVFFVIEEPEAFTHPQLQHIFIQQISEFIEKQASELDIPYQLTIISHSPEMAVSSIELDFELIIGRQINNETKFINWNSLGGESQVGRDKLKKLILNYNAEMLFADKLIAYEGNAEKIMLTAMIRKNIPKLLSEKIAFIPVGTYFSSYESVISDLYYDKVLLITDIDYKQTVNISDDIDKNRPIRTTNNNLKYLFDSSVPTLTELDLSELIQQSKESEYIHAFRKMTPNRENASFNFQIVTQGWNKKYNFLPRTLESAMVTKSKLNMEMYKLHDLIYDDVEELAENNPYCLNDVEKKLLKKGKADFALQSLDLISNTDFQIPTYLTKGLEWLAK</sequence>
<keyword evidence="3" id="KW-0255">Endonuclease</keyword>
<dbReference type="Pfam" id="PF13175">
    <property type="entry name" value="AAA_15"/>
    <property type="match status" value="1"/>
</dbReference>
<keyword evidence="4" id="KW-1185">Reference proteome</keyword>
<dbReference type="PANTHER" id="PTHR43581:SF4">
    <property type="entry name" value="ATP_GTP PHOSPHATASE"/>
    <property type="match status" value="1"/>
</dbReference>
<dbReference type="PANTHER" id="PTHR43581">
    <property type="entry name" value="ATP/GTP PHOSPHATASE"/>
    <property type="match status" value="1"/>
</dbReference>
<dbReference type="InterPro" id="IPR051396">
    <property type="entry name" value="Bact_Antivir_Def_Nuclease"/>
</dbReference>
<dbReference type="Proteomes" id="UP001556617">
    <property type="component" value="Unassembled WGS sequence"/>
</dbReference>
<dbReference type="Pfam" id="PF20469">
    <property type="entry name" value="OLD-like_TOPRIM"/>
    <property type="match status" value="1"/>
</dbReference>
<dbReference type="InterPro" id="IPR027417">
    <property type="entry name" value="P-loop_NTPase"/>
</dbReference>
<dbReference type="Gene3D" id="3.40.50.300">
    <property type="entry name" value="P-loop containing nucleotide triphosphate hydrolases"/>
    <property type="match status" value="1"/>
</dbReference>
<feature type="domain" description="OLD protein-like TOPRIM" evidence="2">
    <location>
        <begin position="427"/>
        <end position="491"/>
    </location>
</feature>
<reference evidence="3 4" key="1">
    <citation type="submission" date="2024-07" db="EMBL/GenBank/DDBJ databases">
        <authorList>
            <person name="Yun M."/>
        </authorList>
    </citation>
    <scope>NUCLEOTIDE SEQUENCE [LARGE SCALE GENOMIC DNA]</scope>
    <source>
        <strain evidence="3 4">MS01</strain>
    </source>
</reference>